<evidence type="ECO:0000313" key="3">
    <source>
        <dbReference type="EnsemblMetazoa" id="CLYHEMP003212.1"/>
    </source>
</evidence>
<dbReference type="OrthoDB" id="4951845at2759"/>
<evidence type="ECO:0000313" key="4">
    <source>
        <dbReference type="Proteomes" id="UP000594262"/>
    </source>
</evidence>
<dbReference type="Gene3D" id="3.40.30.10">
    <property type="entry name" value="Glutaredoxin"/>
    <property type="match status" value="1"/>
</dbReference>
<dbReference type="Gene3D" id="1.20.1050.10">
    <property type="match status" value="1"/>
</dbReference>
<evidence type="ECO:0008006" key="5">
    <source>
        <dbReference type="Google" id="ProtNLM"/>
    </source>
</evidence>
<dbReference type="Proteomes" id="UP000594262">
    <property type="component" value="Unplaced"/>
</dbReference>
<dbReference type="GO" id="GO:0006749">
    <property type="term" value="P:glutathione metabolic process"/>
    <property type="evidence" value="ECO:0007669"/>
    <property type="project" value="TreeGrafter"/>
</dbReference>
<dbReference type="SUPFAM" id="SSF52833">
    <property type="entry name" value="Thioredoxin-like"/>
    <property type="match status" value="1"/>
</dbReference>
<name>A0A7M5UY95_9CNID</name>
<sequence>MNSNSGETDWQLIYWPGFCGRGEFVRLVFEEAGIKYVENNDAEYIYKYFKCHENEMDGFPMLSPPIIKDRKTGFQLCQTPVICKYLGKRYGLYPDNEADEFHADQVNATIHDYIGEGRLSFHGISPNETYEIQKEESKPYIARFEKERIPRYMNHFELLLKHNDGGNGYLFGSKLTYVDLGLYHILRATEFQFPQSWTNILPTIPLLKAFKERIENRPNIKSYLNSDRLKPFCGDSMM</sequence>
<dbReference type="InterPro" id="IPR004046">
    <property type="entry name" value="GST_C"/>
</dbReference>
<dbReference type="InterPro" id="IPR036249">
    <property type="entry name" value="Thioredoxin-like_sf"/>
</dbReference>
<organism evidence="3 4">
    <name type="scientific">Clytia hemisphaerica</name>
    <dbReference type="NCBI Taxonomy" id="252671"/>
    <lineage>
        <taxon>Eukaryota</taxon>
        <taxon>Metazoa</taxon>
        <taxon>Cnidaria</taxon>
        <taxon>Hydrozoa</taxon>
        <taxon>Hydroidolina</taxon>
        <taxon>Leptothecata</taxon>
        <taxon>Obeliida</taxon>
        <taxon>Clytiidae</taxon>
        <taxon>Clytia</taxon>
    </lineage>
</organism>
<dbReference type="CDD" id="cd03192">
    <property type="entry name" value="GST_C_Sigma_like"/>
    <property type="match status" value="1"/>
</dbReference>
<dbReference type="AlphaFoldDB" id="A0A7M5UY95"/>
<protein>
    <recommendedName>
        <fullName evidence="5">Glutathione S-transferase</fullName>
    </recommendedName>
</protein>
<dbReference type="PANTHER" id="PTHR11571:SF263">
    <property type="entry name" value="GLUTATHIONE S-TRANSFERASE"/>
    <property type="match status" value="1"/>
</dbReference>
<dbReference type="InterPro" id="IPR036282">
    <property type="entry name" value="Glutathione-S-Trfase_C_sf"/>
</dbReference>
<dbReference type="InterPro" id="IPR010987">
    <property type="entry name" value="Glutathione-S-Trfase_C-like"/>
</dbReference>
<dbReference type="GeneID" id="136814468"/>
<dbReference type="InterPro" id="IPR040079">
    <property type="entry name" value="Glutathione_S-Trfase"/>
</dbReference>
<accession>A0A7M5UY95</accession>
<dbReference type="RefSeq" id="XP_066927120.1">
    <property type="nucleotide sequence ID" value="XM_067071019.1"/>
</dbReference>
<feature type="domain" description="GST N-terminal" evidence="1">
    <location>
        <begin position="9"/>
        <end position="94"/>
    </location>
</feature>
<dbReference type="Pfam" id="PF14497">
    <property type="entry name" value="GST_C_3"/>
    <property type="match status" value="1"/>
</dbReference>
<dbReference type="PANTHER" id="PTHR11571">
    <property type="entry name" value="GLUTATHIONE S-TRANSFERASE"/>
    <property type="match status" value="1"/>
</dbReference>
<dbReference type="PROSITE" id="PS50404">
    <property type="entry name" value="GST_NTER"/>
    <property type="match status" value="1"/>
</dbReference>
<dbReference type="SUPFAM" id="SSF47616">
    <property type="entry name" value="GST C-terminal domain-like"/>
    <property type="match status" value="1"/>
</dbReference>
<evidence type="ECO:0000259" key="1">
    <source>
        <dbReference type="PROSITE" id="PS50404"/>
    </source>
</evidence>
<dbReference type="InterPro" id="IPR004045">
    <property type="entry name" value="Glutathione_S-Trfase_N"/>
</dbReference>
<feature type="domain" description="GST C-terminal" evidence="2">
    <location>
        <begin position="96"/>
        <end position="232"/>
    </location>
</feature>
<keyword evidence="4" id="KW-1185">Reference proteome</keyword>
<dbReference type="GO" id="GO:0004364">
    <property type="term" value="F:glutathione transferase activity"/>
    <property type="evidence" value="ECO:0007669"/>
    <property type="project" value="TreeGrafter"/>
</dbReference>
<dbReference type="InterPro" id="IPR050213">
    <property type="entry name" value="GST_superfamily"/>
</dbReference>
<proteinExistence type="predicted"/>
<evidence type="ECO:0000259" key="2">
    <source>
        <dbReference type="PROSITE" id="PS50405"/>
    </source>
</evidence>
<dbReference type="PROSITE" id="PS50405">
    <property type="entry name" value="GST_CTER"/>
    <property type="match status" value="1"/>
</dbReference>
<dbReference type="EnsemblMetazoa" id="CLYHEMT003212.1">
    <property type="protein sequence ID" value="CLYHEMP003212.1"/>
    <property type="gene ID" value="CLYHEMG003212"/>
</dbReference>
<dbReference type="SFLD" id="SFLDS00019">
    <property type="entry name" value="Glutathione_Transferase_(cytos"/>
    <property type="match status" value="1"/>
</dbReference>
<reference evidence="3" key="1">
    <citation type="submission" date="2021-01" db="UniProtKB">
        <authorList>
            <consortium name="EnsemblMetazoa"/>
        </authorList>
    </citation>
    <scope>IDENTIFICATION</scope>
</reference>